<keyword evidence="2" id="KW-1185">Reference proteome</keyword>
<accession>A0A8K0CBD5</accession>
<dbReference type="InterPro" id="IPR036865">
    <property type="entry name" value="CRAL-TRIO_dom_sf"/>
</dbReference>
<proteinExistence type="predicted"/>
<dbReference type="SUPFAM" id="SSF52087">
    <property type="entry name" value="CRAL/TRIO domain"/>
    <property type="match status" value="1"/>
</dbReference>
<reference evidence="1" key="1">
    <citation type="submission" date="2019-08" db="EMBL/GenBank/DDBJ databases">
        <title>The genome of the North American firefly Photinus pyralis.</title>
        <authorList>
            <consortium name="Photinus pyralis genome working group"/>
            <person name="Fallon T.R."/>
            <person name="Sander Lower S.E."/>
            <person name="Weng J.-K."/>
        </authorList>
    </citation>
    <scope>NUCLEOTIDE SEQUENCE</scope>
    <source>
        <strain evidence="1">TRF0915ILg1</strain>
        <tissue evidence="1">Whole body</tissue>
    </source>
</reference>
<gene>
    <name evidence="1" type="ORF">ILUMI_22013</name>
</gene>
<evidence type="ECO:0000313" key="2">
    <source>
        <dbReference type="Proteomes" id="UP000801492"/>
    </source>
</evidence>
<protein>
    <submittedName>
        <fullName evidence="1">Uncharacterized protein</fullName>
    </submittedName>
</protein>
<dbReference type="AlphaFoldDB" id="A0A8K0CBD5"/>
<name>A0A8K0CBD5_IGNLU</name>
<comment type="caution">
    <text evidence="1">The sequence shown here is derived from an EMBL/GenBank/DDBJ whole genome shotgun (WGS) entry which is preliminary data.</text>
</comment>
<dbReference type="OrthoDB" id="1434354at2759"/>
<dbReference type="Proteomes" id="UP000801492">
    <property type="component" value="Unassembled WGS sequence"/>
</dbReference>
<dbReference type="Gene3D" id="3.40.525.10">
    <property type="entry name" value="CRAL-TRIO lipid binding domain"/>
    <property type="match status" value="1"/>
</dbReference>
<sequence>MCTNGIADFAGKTLTDEDIRHRTRDLLKLILGKTDVANTSPQEQAKIVEAWLESILDDPITQANGFKFHFNNWPSLHEYINPNVLPPEYEGNGPEIDFEKSLEMLLNQESLIGAKLMYYRISNE</sequence>
<evidence type="ECO:0000313" key="1">
    <source>
        <dbReference type="EMBL" id="KAF2884154.1"/>
    </source>
</evidence>
<organism evidence="1 2">
    <name type="scientific">Ignelater luminosus</name>
    <name type="common">Cucubano</name>
    <name type="synonym">Pyrophorus luminosus</name>
    <dbReference type="NCBI Taxonomy" id="2038154"/>
    <lineage>
        <taxon>Eukaryota</taxon>
        <taxon>Metazoa</taxon>
        <taxon>Ecdysozoa</taxon>
        <taxon>Arthropoda</taxon>
        <taxon>Hexapoda</taxon>
        <taxon>Insecta</taxon>
        <taxon>Pterygota</taxon>
        <taxon>Neoptera</taxon>
        <taxon>Endopterygota</taxon>
        <taxon>Coleoptera</taxon>
        <taxon>Polyphaga</taxon>
        <taxon>Elateriformia</taxon>
        <taxon>Elateroidea</taxon>
        <taxon>Elateridae</taxon>
        <taxon>Agrypninae</taxon>
        <taxon>Pyrophorini</taxon>
        <taxon>Ignelater</taxon>
    </lineage>
</organism>
<dbReference type="EMBL" id="VTPC01090218">
    <property type="protein sequence ID" value="KAF2884154.1"/>
    <property type="molecule type" value="Genomic_DNA"/>
</dbReference>